<evidence type="ECO:0000256" key="7">
    <source>
        <dbReference type="ARBA" id="ARBA00023209"/>
    </source>
</evidence>
<dbReference type="EC" id="1.1.1.94" evidence="9"/>
<dbReference type="InterPro" id="IPR011128">
    <property type="entry name" value="G3P_DH_NAD-dep_N"/>
</dbReference>
<accession>A0ABT9XDX7</accession>
<dbReference type="NCBIfam" id="NF000942">
    <property type="entry name" value="PRK00094.1-4"/>
    <property type="match status" value="1"/>
</dbReference>
<keyword evidence="9" id="KW-0963">Cytoplasm</keyword>
<keyword evidence="3 9" id="KW-0521">NADP</keyword>
<organism evidence="14 15">
    <name type="scientific">Alicyclobacillus cycloheptanicus</name>
    <dbReference type="NCBI Taxonomy" id="1457"/>
    <lineage>
        <taxon>Bacteria</taxon>
        <taxon>Bacillati</taxon>
        <taxon>Bacillota</taxon>
        <taxon>Bacilli</taxon>
        <taxon>Bacillales</taxon>
        <taxon>Alicyclobacillaceae</taxon>
        <taxon>Alicyclobacillus</taxon>
    </lineage>
</organism>
<dbReference type="PANTHER" id="PTHR11728:SF1">
    <property type="entry name" value="GLYCEROL-3-PHOSPHATE DEHYDROGENASE [NAD(+)] 2, CHLOROPLASTIC"/>
    <property type="match status" value="1"/>
</dbReference>
<evidence type="ECO:0000256" key="5">
    <source>
        <dbReference type="ARBA" id="ARBA00023027"/>
    </source>
</evidence>
<evidence type="ECO:0000259" key="13">
    <source>
        <dbReference type="Pfam" id="PF07479"/>
    </source>
</evidence>
<feature type="binding site" evidence="9">
    <location>
        <position position="105"/>
    </location>
    <ligand>
        <name>NADPH</name>
        <dbReference type="ChEBI" id="CHEBI:57783"/>
    </ligand>
</feature>
<evidence type="ECO:0000256" key="4">
    <source>
        <dbReference type="ARBA" id="ARBA00023002"/>
    </source>
</evidence>
<keyword evidence="8 9" id="KW-1208">Phospholipid metabolism</keyword>
<gene>
    <name evidence="9" type="primary">gpsA</name>
    <name evidence="14" type="ORF">J2S03_000294</name>
</gene>
<dbReference type="EMBL" id="JAUSTP010000001">
    <property type="protein sequence ID" value="MDQ0188490.1"/>
    <property type="molecule type" value="Genomic_DNA"/>
</dbReference>
<dbReference type="PROSITE" id="PS00957">
    <property type="entry name" value="NAD_G3PDH"/>
    <property type="match status" value="1"/>
</dbReference>
<keyword evidence="5 9" id="KW-0520">NAD</keyword>
<evidence type="ECO:0000259" key="12">
    <source>
        <dbReference type="Pfam" id="PF01210"/>
    </source>
</evidence>
<dbReference type="Proteomes" id="UP001232973">
    <property type="component" value="Unassembled WGS sequence"/>
</dbReference>
<feature type="binding site" evidence="9">
    <location>
        <position position="11"/>
    </location>
    <ligand>
        <name>NADPH</name>
        <dbReference type="ChEBI" id="CHEBI:57783"/>
    </ligand>
</feature>
<comment type="catalytic activity">
    <reaction evidence="9">
        <text>sn-glycerol 3-phosphate + NAD(+) = dihydroxyacetone phosphate + NADH + H(+)</text>
        <dbReference type="Rhea" id="RHEA:11092"/>
        <dbReference type="ChEBI" id="CHEBI:15378"/>
        <dbReference type="ChEBI" id="CHEBI:57540"/>
        <dbReference type="ChEBI" id="CHEBI:57597"/>
        <dbReference type="ChEBI" id="CHEBI:57642"/>
        <dbReference type="ChEBI" id="CHEBI:57945"/>
        <dbReference type="EC" id="1.1.1.94"/>
    </reaction>
</comment>
<dbReference type="GO" id="GO:0047952">
    <property type="term" value="F:glycerol-3-phosphate dehydrogenase [NAD(P)+] activity"/>
    <property type="evidence" value="ECO:0007669"/>
    <property type="project" value="UniProtKB-EC"/>
</dbReference>
<dbReference type="Gene3D" id="3.40.50.720">
    <property type="entry name" value="NAD(P)-binding Rossmann-like Domain"/>
    <property type="match status" value="1"/>
</dbReference>
<dbReference type="Pfam" id="PF07479">
    <property type="entry name" value="NAD_Gly3P_dh_C"/>
    <property type="match status" value="1"/>
</dbReference>
<comment type="caution">
    <text evidence="14">The sequence shown here is derived from an EMBL/GenBank/DDBJ whole genome shotgun (WGS) entry which is preliminary data.</text>
</comment>
<feature type="binding site" evidence="9">
    <location>
        <position position="190"/>
    </location>
    <ligand>
        <name>sn-glycerol 3-phosphate</name>
        <dbReference type="ChEBI" id="CHEBI:57597"/>
    </ligand>
</feature>
<keyword evidence="9" id="KW-0547">Nucleotide-binding</keyword>
<feature type="binding site" evidence="9">
    <location>
        <position position="254"/>
    </location>
    <ligand>
        <name>NADPH</name>
        <dbReference type="ChEBI" id="CHEBI:57783"/>
    </ligand>
</feature>
<evidence type="ECO:0000256" key="9">
    <source>
        <dbReference type="HAMAP-Rule" id="MF_00394"/>
    </source>
</evidence>
<dbReference type="PIRSF" id="PIRSF000114">
    <property type="entry name" value="Glycerol-3-P_dh"/>
    <property type="match status" value="1"/>
</dbReference>
<evidence type="ECO:0000256" key="11">
    <source>
        <dbReference type="RuleBase" id="RU000439"/>
    </source>
</evidence>
<evidence type="ECO:0000313" key="15">
    <source>
        <dbReference type="Proteomes" id="UP001232973"/>
    </source>
</evidence>
<dbReference type="HAMAP" id="MF_00394">
    <property type="entry name" value="NAD_Glyc3P_dehydrog"/>
    <property type="match status" value="1"/>
</dbReference>
<feature type="binding site" evidence="9">
    <location>
        <position position="280"/>
    </location>
    <ligand>
        <name>NADPH</name>
        <dbReference type="ChEBI" id="CHEBI:57783"/>
    </ligand>
</feature>
<feature type="binding site" evidence="9">
    <location>
        <position position="254"/>
    </location>
    <ligand>
        <name>sn-glycerol 3-phosphate</name>
        <dbReference type="ChEBI" id="CHEBI:57597"/>
    </ligand>
</feature>
<dbReference type="NCBIfam" id="NF000941">
    <property type="entry name" value="PRK00094.1-3"/>
    <property type="match status" value="1"/>
</dbReference>
<comment type="subcellular location">
    <subcellularLocation>
        <location evidence="9">Cytoplasm</location>
    </subcellularLocation>
</comment>
<feature type="binding site" evidence="9">
    <location>
        <position position="253"/>
    </location>
    <ligand>
        <name>sn-glycerol 3-phosphate</name>
        <dbReference type="ChEBI" id="CHEBI:57597"/>
    </ligand>
</feature>
<feature type="binding site" evidence="9">
    <location>
        <position position="48"/>
    </location>
    <ligand>
        <name>NADPH</name>
        <dbReference type="ChEBI" id="CHEBI:57783"/>
    </ligand>
</feature>
<feature type="binding site" evidence="9">
    <location>
        <position position="255"/>
    </location>
    <ligand>
        <name>sn-glycerol 3-phosphate</name>
        <dbReference type="ChEBI" id="CHEBI:57597"/>
    </ligand>
</feature>
<feature type="binding site" evidence="9">
    <location>
        <position position="31"/>
    </location>
    <ligand>
        <name>NADPH</name>
        <dbReference type="ChEBI" id="CHEBI:57783"/>
    </ligand>
</feature>
<dbReference type="PRINTS" id="PR00077">
    <property type="entry name" value="GPDHDRGNASE"/>
</dbReference>
<feature type="binding site" evidence="9">
    <location>
        <position position="243"/>
    </location>
    <ligand>
        <name>sn-glycerol 3-phosphate</name>
        <dbReference type="ChEBI" id="CHEBI:57597"/>
    </ligand>
</feature>
<feature type="active site" description="Proton acceptor" evidence="9">
    <location>
        <position position="190"/>
    </location>
</feature>
<comment type="pathway">
    <text evidence="9">Membrane lipid metabolism; glycerophospholipid metabolism.</text>
</comment>
<evidence type="ECO:0000256" key="6">
    <source>
        <dbReference type="ARBA" id="ARBA00023098"/>
    </source>
</evidence>
<feature type="domain" description="Glycerol-3-phosphate dehydrogenase NAD-dependent N-terminal" evidence="12">
    <location>
        <begin position="2"/>
        <end position="159"/>
    </location>
</feature>
<evidence type="ECO:0000256" key="3">
    <source>
        <dbReference type="ARBA" id="ARBA00022857"/>
    </source>
</evidence>
<dbReference type="SUPFAM" id="SSF48179">
    <property type="entry name" value="6-phosphogluconate dehydrogenase C-terminal domain-like"/>
    <property type="match status" value="1"/>
</dbReference>
<dbReference type="InterPro" id="IPR036291">
    <property type="entry name" value="NAD(P)-bd_dom_sf"/>
</dbReference>
<keyword evidence="7 9" id="KW-0594">Phospholipid biosynthesis</keyword>
<dbReference type="NCBIfam" id="NF000940">
    <property type="entry name" value="PRK00094.1-2"/>
    <property type="match status" value="1"/>
</dbReference>
<name>A0ABT9XDX7_9BACL</name>
<evidence type="ECO:0000256" key="1">
    <source>
        <dbReference type="ARBA" id="ARBA00011009"/>
    </source>
</evidence>
<dbReference type="InterPro" id="IPR008927">
    <property type="entry name" value="6-PGluconate_DH-like_C_sf"/>
</dbReference>
<keyword evidence="15" id="KW-1185">Reference proteome</keyword>
<comment type="catalytic activity">
    <reaction evidence="9 11">
        <text>sn-glycerol 3-phosphate + NADP(+) = dihydroxyacetone phosphate + NADPH + H(+)</text>
        <dbReference type="Rhea" id="RHEA:11096"/>
        <dbReference type="ChEBI" id="CHEBI:15378"/>
        <dbReference type="ChEBI" id="CHEBI:57597"/>
        <dbReference type="ChEBI" id="CHEBI:57642"/>
        <dbReference type="ChEBI" id="CHEBI:57783"/>
        <dbReference type="ChEBI" id="CHEBI:58349"/>
        <dbReference type="EC" id="1.1.1.94"/>
    </reaction>
</comment>
<dbReference type="Pfam" id="PF01210">
    <property type="entry name" value="NAD_Gly3P_dh_N"/>
    <property type="match status" value="1"/>
</dbReference>
<reference evidence="14 15" key="1">
    <citation type="submission" date="2023-07" db="EMBL/GenBank/DDBJ databases">
        <title>Genomic Encyclopedia of Type Strains, Phase IV (KMG-IV): sequencing the most valuable type-strain genomes for metagenomic binning, comparative biology and taxonomic classification.</title>
        <authorList>
            <person name="Goeker M."/>
        </authorList>
    </citation>
    <scope>NUCLEOTIDE SEQUENCE [LARGE SCALE GENOMIC DNA]</scope>
    <source>
        <strain evidence="14 15">DSM 4006</strain>
    </source>
</reference>
<keyword evidence="2 9" id="KW-0444">Lipid biosynthesis</keyword>
<feature type="domain" description="Glycerol-3-phosphate dehydrogenase NAD-dependent C-terminal" evidence="13">
    <location>
        <begin position="179"/>
        <end position="319"/>
    </location>
</feature>
<evidence type="ECO:0000313" key="14">
    <source>
        <dbReference type="EMBL" id="MDQ0188490.1"/>
    </source>
</evidence>
<feature type="binding site" evidence="9">
    <location>
        <position position="135"/>
    </location>
    <ligand>
        <name>sn-glycerol 3-phosphate</name>
        <dbReference type="ChEBI" id="CHEBI:57597"/>
    </ligand>
</feature>
<dbReference type="PANTHER" id="PTHR11728">
    <property type="entry name" value="GLYCEROL-3-PHOSPHATE DEHYDROGENASE"/>
    <property type="match status" value="1"/>
</dbReference>
<proteinExistence type="inferred from homology"/>
<sequence>MKVAVFGAGSWGTGLASVFAANGHETVLWARNPKIAAEIRHVHTNQRYLPGASLPAALDSTDSMDAAAAGAGLVVVCVPSSSIGAVIHDIALRVPRGALIAHAVKGFDRATRQRVSEVIAREVPDAESRLCVIAGPSHAEEVVAQMPTTIVCAAYCRQTAEAVQDALMNQYMRVYTNPDVVGAELGGTLKNIIALAVGVADGLGFGDNAKAALITRGLTEISRLGVRMGASLLTFAGLSGIGDVFVTCTSRHSRNFRTGRLIGQGKRLEEALAEVGMAVEGVPTTQTTVELAREYNVEMPITEKLAGILFEHMDPAKAVRELMSRARNHEIEEIAVSDIAPAWKIDF</sequence>
<protein>
    <recommendedName>
        <fullName evidence="9">Glycerol-3-phosphate dehydrogenase [NAD(P)+]</fullName>
        <ecNumber evidence="9">1.1.1.94</ecNumber>
    </recommendedName>
    <alternativeName>
        <fullName evidence="9">NAD(P)(+)-dependent glycerol-3-phosphate dehydrogenase</fullName>
    </alternativeName>
    <alternativeName>
        <fullName evidence="9">NAD(P)H-dependent dihydroxyacetone-phosphate reductase</fullName>
    </alternativeName>
</protein>
<keyword evidence="4 9" id="KW-0560">Oxidoreductase</keyword>
<evidence type="ECO:0000256" key="10">
    <source>
        <dbReference type="RuleBase" id="RU000437"/>
    </source>
</evidence>
<evidence type="ECO:0000256" key="8">
    <source>
        <dbReference type="ARBA" id="ARBA00023264"/>
    </source>
</evidence>
<feature type="binding site" evidence="9">
    <location>
        <position position="139"/>
    </location>
    <ligand>
        <name>NADPH</name>
        <dbReference type="ChEBI" id="CHEBI:57783"/>
    </ligand>
</feature>
<comment type="function">
    <text evidence="9">Catalyzes the reduction of the glycolytic intermediate dihydroxyacetone phosphate (DHAP) to sn-glycerol 3-phosphate (G3P), the key precursor for phospholipid synthesis.</text>
</comment>
<comment type="caution">
    <text evidence="9">Lacks conserved residue(s) required for the propagation of feature annotation.</text>
</comment>
<dbReference type="InterPro" id="IPR006109">
    <property type="entry name" value="G3P_DH_NAD-dep_C"/>
</dbReference>
<dbReference type="InterPro" id="IPR006168">
    <property type="entry name" value="G3P_DH_NAD-dep"/>
</dbReference>
<dbReference type="SUPFAM" id="SSF51735">
    <property type="entry name" value="NAD(P)-binding Rossmann-fold domains"/>
    <property type="match status" value="1"/>
</dbReference>
<feature type="binding site" evidence="9">
    <location>
        <position position="105"/>
    </location>
    <ligand>
        <name>sn-glycerol 3-phosphate</name>
        <dbReference type="ChEBI" id="CHEBI:57597"/>
    </ligand>
</feature>
<dbReference type="RefSeq" id="WP_274455890.1">
    <property type="nucleotide sequence ID" value="NZ_CP067097.1"/>
</dbReference>
<keyword evidence="6 9" id="KW-0443">Lipid metabolism</keyword>
<feature type="binding site" evidence="9">
    <location>
        <position position="10"/>
    </location>
    <ligand>
        <name>NADPH</name>
        <dbReference type="ChEBI" id="CHEBI:57783"/>
    </ligand>
</feature>
<evidence type="ECO:0000256" key="2">
    <source>
        <dbReference type="ARBA" id="ARBA00022516"/>
    </source>
</evidence>
<feature type="binding site" evidence="9">
    <location>
        <position position="137"/>
    </location>
    <ligand>
        <name>sn-glycerol 3-phosphate</name>
        <dbReference type="ChEBI" id="CHEBI:57597"/>
    </ligand>
</feature>
<dbReference type="Gene3D" id="1.10.1040.10">
    <property type="entry name" value="N-(1-d-carboxylethyl)-l-norvaline Dehydrogenase, domain 2"/>
    <property type="match status" value="1"/>
</dbReference>
<comment type="similarity">
    <text evidence="1 9 10">Belongs to the NAD-dependent glycerol-3-phosphate dehydrogenase family.</text>
</comment>
<dbReference type="InterPro" id="IPR013328">
    <property type="entry name" value="6PGD_dom2"/>
</dbReference>